<keyword evidence="2" id="KW-1185">Reference proteome</keyword>
<evidence type="ECO:0000313" key="1">
    <source>
        <dbReference type="EMBL" id="CAI9737591.1"/>
    </source>
</evidence>
<dbReference type="Proteomes" id="UP001162480">
    <property type="component" value="Chromosome 20"/>
</dbReference>
<dbReference type="AlphaFoldDB" id="A0AA36BQ56"/>
<protein>
    <submittedName>
        <fullName evidence="1">Uncharacterized protein</fullName>
    </submittedName>
</protein>
<gene>
    <name evidence="1" type="ORF">OCTVUL_1B002127</name>
</gene>
<evidence type="ECO:0000313" key="2">
    <source>
        <dbReference type="Proteomes" id="UP001162480"/>
    </source>
</evidence>
<reference evidence="1" key="1">
    <citation type="submission" date="2023-08" db="EMBL/GenBank/DDBJ databases">
        <authorList>
            <person name="Alioto T."/>
            <person name="Alioto T."/>
            <person name="Gomez Garrido J."/>
        </authorList>
    </citation>
    <scope>NUCLEOTIDE SEQUENCE</scope>
</reference>
<sequence length="175" mass="20560">MIIRDQKIGQGKLLNRRYVKLSYSYCLNRKSIITRGQYQESRTSCNSRDPGSCPLDQRCMIKSNIYEAEVTETLNNNTTDKKAYIGLCEEEFKTRYTKHIASFRHKDKNKVNNLANETPHMIMWKIIEKSIPNFNGSNKCRLCLSERAQILFRSKISRSEIFTGSKHMYKYILKN</sequence>
<proteinExistence type="predicted"/>
<name>A0AA36BQ56_OCTVU</name>
<organism evidence="1 2">
    <name type="scientific">Octopus vulgaris</name>
    <name type="common">Common octopus</name>
    <dbReference type="NCBI Taxonomy" id="6645"/>
    <lineage>
        <taxon>Eukaryota</taxon>
        <taxon>Metazoa</taxon>
        <taxon>Spiralia</taxon>
        <taxon>Lophotrochozoa</taxon>
        <taxon>Mollusca</taxon>
        <taxon>Cephalopoda</taxon>
        <taxon>Coleoidea</taxon>
        <taxon>Octopodiformes</taxon>
        <taxon>Octopoda</taxon>
        <taxon>Incirrata</taxon>
        <taxon>Octopodidae</taxon>
        <taxon>Octopus</taxon>
    </lineage>
</organism>
<accession>A0AA36BQ56</accession>
<dbReference type="EMBL" id="OX597833">
    <property type="protein sequence ID" value="CAI9737591.1"/>
    <property type="molecule type" value="Genomic_DNA"/>
</dbReference>